<gene>
    <name evidence="2" type="ORF">CC117_27570</name>
</gene>
<accession>A0A1S1QAW9</accession>
<evidence type="ECO:0000256" key="1">
    <source>
        <dbReference type="SAM" id="Phobius"/>
    </source>
</evidence>
<keyword evidence="3" id="KW-1185">Reference proteome</keyword>
<evidence type="ECO:0000313" key="2">
    <source>
        <dbReference type="EMBL" id="OHV30222.1"/>
    </source>
</evidence>
<comment type="caution">
    <text evidence="2">The sequence shown here is derived from an EMBL/GenBank/DDBJ whole genome shotgun (WGS) entry which is preliminary data.</text>
</comment>
<dbReference type="Proteomes" id="UP000179627">
    <property type="component" value="Unassembled WGS sequence"/>
</dbReference>
<sequence length="109" mass="11918">MLVCAPGFWLWVQLVRAGTSAGWLVLFGTWFVGTVGVGLLLASRRWLLLLDRLPLASPGCRLAYHALRLDEFAHDPEPRGLLSEVLVDAADALDGATHAARVLQRSLDQ</sequence>
<feature type="transmembrane region" description="Helical" evidence="1">
    <location>
        <begin position="27"/>
        <end position="47"/>
    </location>
</feature>
<organism evidence="2 3">
    <name type="scientific">Parafrankia colletiae</name>
    <dbReference type="NCBI Taxonomy" id="573497"/>
    <lineage>
        <taxon>Bacteria</taxon>
        <taxon>Bacillati</taxon>
        <taxon>Actinomycetota</taxon>
        <taxon>Actinomycetes</taxon>
        <taxon>Frankiales</taxon>
        <taxon>Frankiaceae</taxon>
        <taxon>Parafrankia</taxon>
    </lineage>
</organism>
<keyword evidence="1" id="KW-1133">Transmembrane helix</keyword>
<evidence type="ECO:0000313" key="3">
    <source>
        <dbReference type="Proteomes" id="UP000179627"/>
    </source>
</evidence>
<keyword evidence="1" id="KW-0472">Membrane</keyword>
<proteinExistence type="predicted"/>
<keyword evidence="1" id="KW-0812">Transmembrane</keyword>
<name>A0A1S1QAW9_9ACTN</name>
<reference evidence="3" key="1">
    <citation type="submission" date="2016-07" db="EMBL/GenBank/DDBJ databases">
        <title>Sequence Frankia sp. strain CcI1.17.</title>
        <authorList>
            <person name="Ghodhbane-Gtari F."/>
            <person name="Swanson E."/>
            <person name="Gueddou A."/>
            <person name="Morris K."/>
            <person name="Hezbri K."/>
            <person name="Ktari A."/>
            <person name="Nouioui I."/>
            <person name="Abebe-Akele F."/>
            <person name="Simpson S."/>
            <person name="Thomas K."/>
            <person name="Gtari M."/>
            <person name="Tisa L.S."/>
            <person name="Hurst S."/>
        </authorList>
    </citation>
    <scope>NUCLEOTIDE SEQUENCE [LARGE SCALE GENOMIC DNA]</scope>
    <source>
        <strain evidence="3">Cc1.17</strain>
    </source>
</reference>
<dbReference type="EMBL" id="MBLM01000154">
    <property type="protein sequence ID" value="OHV30222.1"/>
    <property type="molecule type" value="Genomic_DNA"/>
</dbReference>
<protein>
    <submittedName>
        <fullName evidence="2">Uncharacterized protein</fullName>
    </submittedName>
</protein>
<dbReference type="AlphaFoldDB" id="A0A1S1QAW9"/>